<dbReference type="Proteomes" id="UP000660680">
    <property type="component" value="Unassembled WGS sequence"/>
</dbReference>
<evidence type="ECO:0000256" key="2">
    <source>
        <dbReference type="ARBA" id="ARBA00023027"/>
    </source>
</evidence>
<dbReference type="GO" id="GO:0016616">
    <property type="term" value="F:oxidoreductase activity, acting on the CH-OH group of donors, NAD or NADP as acceptor"/>
    <property type="evidence" value="ECO:0007669"/>
    <property type="project" value="UniProtKB-ARBA"/>
</dbReference>
<dbReference type="SUPFAM" id="SSF51735">
    <property type="entry name" value="NAD(P)-binding Rossmann-fold domains"/>
    <property type="match status" value="1"/>
</dbReference>
<name>A0A918G9W8_9PSEU</name>
<dbReference type="CDD" id="cd05300">
    <property type="entry name" value="2-Hacid_dh_1"/>
    <property type="match status" value="1"/>
</dbReference>
<dbReference type="Pfam" id="PF02826">
    <property type="entry name" value="2-Hacid_dh_C"/>
    <property type="match status" value="1"/>
</dbReference>
<keyword evidence="5" id="KW-1185">Reference proteome</keyword>
<dbReference type="EMBL" id="BMRB01000001">
    <property type="protein sequence ID" value="GGS26241.1"/>
    <property type="molecule type" value="Genomic_DNA"/>
</dbReference>
<dbReference type="PANTHER" id="PTHR43333:SF1">
    <property type="entry name" value="D-ISOMER SPECIFIC 2-HYDROXYACID DEHYDROGENASE NAD-BINDING DOMAIN-CONTAINING PROTEIN"/>
    <property type="match status" value="1"/>
</dbReference>
<protein>
    <submittedName>
        <fullName evidence="4">2-hydroxyacid dehydrogenase</fullName>
    </submittedName>
</protein>
<accession>A0A918G9W8</accession>
<dbReference type="InterPro" id="IPR029753">
    <property type="entry name" value="D-isomer_DH_CS"/>
</dbReference>
<comment type="caution">
    <text evidence="4">The sequence shown here is derived from an EMBL/GenBank/DDBJ whole genome shotgun (WGS) entry which is preliminary data.</text>
</comment>
<dbReference type="InterPro" id="IPR006140">
    <property type="entry name" value="D-isomer_DH_NAD-bd"/>
</dbReference>
<dbReference type="PANTHER" id="PTHR43333">
    <property type="entry name" value="2-HACID_DH_C DOMAIN-CONTAINING PROTEIN"/>
    <property type="match status" value="1"/>
</dbReference>
<dbReference type="PROSITE" id="PS00671">
    <property type="entry name" value="D_2_HYDROXYACID_DH_3"/>
    <property type="match status" value="1"/>
</dbReference>
<gene>
    <name evidence="4" type="ORF">GCM10010171_19600</name>
</gene>
<evidence type="ECO:0000313" key="5">
    <source>
        <dbReference type="Proteomes" id="UP000660680"/>
    </source>
</evidence>
<keyword evidence="1" id="KW-0560">Oxidoreductase</keyword>
<dbReference type="AlphaFoldDB" id="A0A918G9W8"/>
<keyword evidence="2" id="KW-0520">NAD</keyword>
<organism evidence="4 5">
    <name type="scientific">Actinokineospora fastidiosa</name>
    <dbReference type="NCBI Taxonomy" id="1816"/>
    <lineage>
        <taxon>Bacteria</taxon>
        <taxon>Bacillati</taxon>
        <taxon>Actinomycetota</taxon>
        <taxon>Actinomycetes</taxon>
        <taxon>Pseudonocardiales</taxon>
        <taxon>Pseudonocardiaceae</taxon>
        <taxon>Actinokineospora</taxon>
    </lineage>
</organism>
<proteinExistence type="predicted"/>
<reference evidence="4" key="1">
    <citation type="journal article" date="2014" name="Int. J. Syst. Evol. Microbiol.">
        <title>Complete genome sequence of Corynebacterium casei LMG S-19264T (=DSM 44701T), isolated from a smear-ripened cheese.</title>
        <authorList>
            <consortium name="US DOE Joint Genome Institute (JGI-PGF)"/>
            <person name="Walter F."/>
            <person name="Albersmeier A."/>
            <person name="Kalinowski J."/>
            <person name="Ruckert C."/>
        </authorList>
    </citation>
    <scope>NUCLEOTIDE SEQUENCE</scope>
    <source>
        <strain evidence="4">JCM 3276</strain>
    </source>
</reference>
<evidence type="ECO:0000259" key="3">
    <source>
        <dbReference type="Pfam" id="PF02826"/>
    </source>
</evidence>
<evidence type="ECO:0000256" key="1">
    <source>
        <dbReference type="ARBA" id="ARBA00023002"/>
    </source>
</evidence>
<sequence>MPGIERRATVRYSTGPLLSATLPGADVLFVWDSRANGLSDALPAATGLRWAHAAGASARHLPIPRLHAAGVTVTSARGVFDEPMAEYVLSLVLAFAKDLPATMRLQQRRVWAHRETERLAGAHALVVGSGPIGRAIGRKLRAVGVSVSAVGRAARPRDPDLGDVVGMADLRRALAAADYVILATPLTPDTAGLIDENALRAMKPTARLVNISRGGLVVLPDLIDALDKGELAGAALNVFADEPLPKSSPLWDLPDVVISPHMAGDVKGWRDELVRLFADNLDRYLAGEPLINVIPPGATG</sequence>
<dbReference type="GO" id="GO:0051287">
    <property type="term" value="F:NAD binding"/>
    <property type="evidence" value="ECO:0007669"/>
    <property type="project" value="InterPro"/>
</dbReference>
<feature type="domain" description="D-isomer specific 2-hydroxyacid dehydrogenase NAD-binding" evidence="3">
    <location>
        <begin position="89"/>
        <end position="263"/>
    </location>
</feature>
<dbReference type="SUPFAM" id="SSF52283">
    <property type="entry name" value="Formate/glycerate dehydrogenase catalytic domain-like"/>
    <property type="match status" value="1"/>
</dbReference>
<dbReference type="InterPro" id="IPR036291">
    <property type="entry name" value="NAD(P)-bd_dom_sf"/>
</dbReference>
<evidence type="ECO:0000313" key="4">
    <source>
        <dbReference type="EMBL" id="GGS26241.1"/>
    </source>
</evidence>
<dbReference type="Gene3D" id="3.40.50.720">
    <property type="entry name" value="NAD(P)-binding Rossmann-like Domain"/>
    <property type="match status" value="2"/>
</dbReference>
<reference evidence="4" key="2">
    <citation type="submission" date="2020-09" db="EMBL/GenBank/DDBJ databases">
        <authorList>
            <person name="Sun Q."/>
            <person name="Ohkuma M."/>
        </authorList>
    </citation>
    <scope>NUCLEOTIDE SEQUENCE</scope>
    <source>
        <strain evidence="4">JCM 3276</strain>
    </source>
</reference>